<dbReference type="Pfam" id="PF00109">
    <property type="entry name" value="ketoacyl-synt"/>
    <property type="match status" value="1"/>
</dbReference>
<protein>
    <recommendedName>
        <fullName evidence="1">Beta-ketoacyl synthase-like N-terminal domain-containing protein</fullName>
    </recommendedName>
</protein>
<proteinExistence type="predicted"/>
<reference evidence="2" key="1">
    <citation type="journal article" date="2023" name="G3 (Bethesda)">
        <title>Whole genome assemblies of Zophobas morio and Tenebrio molitor.</title>
        <authorList>
            <person name="Kaur S."/>
            <person name="Stinson S.A."/>
            <person name="diCenzo G.C."/>
        </authorList>
    </citation>
    <scope>NUCLEOTIDE SEQUENCE</scope>
    <source>
        <strain evidence="2">QUZm001</strain>
    </source>
</reference>
<dbReference type="GO" id="GO:0004312">
    <property type="term" value="F:fatty acid synthase activity"/>
    <property type="evidence" value="ECO:0007669"/>
    <property type="project" value="TreeGrafter"/>
</dbReference>
<dbReference type="Proteomes" id="UP001168821">
    <property type="component" value="Unassembled WGS sequence"/>
</dbReference>
<dbReference type="PANTHER" id="PTHR43775">
    <property type="entry name" value="FATTY ACID SYNTHASE"/>
    <property type="match status" value="1"/>
</dbReference>
<sequence length="161" mass="17873">MVLNEIREKEPFDANFEYGRWLSSPPAGEDMVISGMSGRFPESDNIHEFRDNLFNKTDMVTVSEKRYKLDHPDVPKRSALVNDINKLDGGYFGLHYRQANNADPGVRGLMETTVEAIMDAGVNPSELKGSKTGVFIGYSCSDVENFALVGQTESQKFAVTG</sequence>
<gene>
    <name evidence="2" type="ORF">Zmor_018401</name>
</gene>
<dbReference type="SUPFAM" id="SSF53901">
    <property type="entry name" value="Thiolase-like"/>
    <property type="match status" value="1"/>
</dbReference>
<evidence type="ECO:0000313" key="2">
    <source>
        <dbReference type="EMBL" id="KAJ3652437.1"/>
    </source>
</evidence>
<comment type="caution">
    <text evidence="2">The sequence shown here is derived from an EMBL/GenBank/DDBJ whole genome shotgun (WGS) entry which is preliminary data.</text>
</comment>
<dbReference type="InterPro" id="IPR016039">
    <property type="entry name" value="Thiolase-like"/>
</dbReference>
<name>A0AA38IEB1_9CUCU</name>
<dbReference type="InterPro" id="IPR050091">
    <property type="entry name" value="PKS_NRPS_Biosynth_Enz"/>
</dbReference>
<keyword evidence="3" id="KW-1185">Reference proteome</keyword>
<accession>A0AA38IEB1</accession>
<dbReference type="AlphaFoldDB" id="A0AA38IEB1"/>
<dbReference type="InterPro" id="IPR014030">
    <property type="entry name" value="Ketoacyl_synth_N"/>
</dbReference>
<feature type="domain" description="Beta-ketoacyl synthase-like N-terminal" evidence="1">
    <location>
        <begin position="29"/>
        <end position="151"/>
    </location>
</feature>
<dbReference type="EMBL" id="JALNTZ010000005">
    <property type="protein sequence ID" value="KAJ3652437.1"/>
    <property type="molecule type" value="Genomic_DNA"/>
</dbReference>
<dbReference type="GO" id="GO:0006633">
    <property type="term" value="P:fatty acid biosynthetic process"/>
    <property type="evidence" value="ECO:0007669"/>
    <property type="project" value="TreeGrafter"/>
</dbReference>
<dbReference type="PANTHER" id="PTHR43775:SF23">
    <property type="entry name" value="FATTY ACID SYNTHASE 3"/>
    <property type="match status" value="1"/>
</dbReference>
<dbReference type="Gene3D" id="3.40.47.10">
    <property type="match status" value="1"/>
</dbReference>
<evidence type="ECO:0000259" key="1">
    <source>
        <dbReference type="Pfam" id="PF00109"/>
    </source>
</evidence>
<organism evidence="2 3">
    <name type="scientific">Zophobas morio</name>
    <dbReference type="NCBI Taxonomy" id="2755281"/>
    <lineage>
        <taxon>Eukaryota</taxon>
        <taxon>Metazoa</taxon>
        <taxon>Ecdysozoa</taxon>
        <taxon>Arthropoda</taxon>
        <taxon>Hexapoda</taxon>
        <taxon>Insecta</taxon>
        <taxon>Pterygota</taxon>
        <taxon>Neoptera</taxon>
        <taxon>Endopterygota</taxon>
        <taxon>Coleoptera</taxon>
        <taxon>Polyphaga</taxon>
        <taxon>Cucujiformia</taxon>
        <taxon>Tenebrionidae</taxon>
        <taxon>Zophobas</taxon>
    </lineage>
</organism>
<evidence type="ECO:0000313" key="3">
    <source>
        <dbReference type="Proteomes" id="UP001168821"/>
    </source>
</evidence>